<evidence type="ECO:0000313" key="2">
    <source>
        <dbReference type="EMBL" id="KAK2073437.1"/>
    </source>
</evidence>
<dbReference type="AlphaFoldDB" id="A0AAD9IAV4"/>
<feature type="region of interest" description="Disordered" evidence="1">
    <location>
        <begin position="1"/>
        <end position="31"/>
    </location>
</feature>
<dbReference type="PANTHER" id="PTHR40636">
    <property type="entry name" value="CSBD-LIKE DOMAIN-CONTAINING PROTEIN"/>
    <property type="match status" value="1"/>
</dbReference>
<comment type="caution">
    <text evidence="2">The sequence shown here is derived from an EMBL/GenBank/DDBJ whole genome shotgun (WGS) entry which is preliminary data.</text>
</comment>
<organism evidence="2 3">
    <name type="scientific">Phyllachora maydis</name>
    <dbReference type="NCBI Taxonomy" id="1825666"/>
    <lineage>
        <taxon>Eukaryota</taxon>
        <taxon>Fungi</taxon>
        <taxon>Dikarya</taxon>
        <taxon>Ascomycota</taxon>
        <taxon>Pezizomycotina</taxon>
        <taxon>Sordariomycetes</taxon>
        <taxon>Sordariomycetidae</taxon>
        <taxon>Phyllachorales</taxon>
        <taxon>Phyllachoraceae</taxon>
        <taxon>Phyllachora</taxon>
    </lineage>
</organism>
<protein>
    <submittedName>
        <fullName evidence="2">Uncharacterized protein</fullName>
    </submittedName>
</protein>
<proteinExistence type="predicted"/>
<evidence type="ECO:0000256" key="1">
    <source>
        <dbReference type="SAM" id="MobiDB-lite"/>
    </source>
</evidence>
<dbReference type="Proteomes" id="UP001217918">
    <property type="component" value="Unassembled WGS sequence"/>
</dbReference>
<keyword evidence="3" id="KW-1185">Reference proteome</keyword>
<name>A0AAD9IAV4_9PEZI</name>
<accession>A0AAD9IAV4</accession>
<reference evidence="2" key="1">
    <citation type="journal article" date="2023" name="Mol. Plant Microbe Interact.">
        <title>Elucidating the Obligate Nature and Biological Capacity of an Invasive Fungal Corn Pathogen.</title>
        <authorList>
            <person name="MacCready J.S."/>
            <person name="Roggenkamp E.M."/>
            <person name="Gdanetz K."/>
            <person name="Chilvers M.I."/>
        </authorList>
    </citation>
    <scope>NUCLEOTIDE SEQUENCE</scope>
    <source>
        <strain evidence="2">PM02</strain>
    </source>
</reference>
<dbReference type="EMBL" id="JAQQPM010000007">
    <property type="protein sequence ID" value="KAK2073437.1"/>
    <property type="molecule type" value="Genomic_DNA"/>
</dbReference>
<dbReference type="PANTHER" id="PTHR40636:SF1">
    <property type="entry name" value="CSBD-LIKE DOMAIN-CONTAINING PROTEIN"/>
    <property type="match status" value="1"/>
</dbReference>
<sequence length="111" mass="10807">MVPIDPTTEKKLEPPMSNLLHTNKTTGHDAHSGVTAAAQTVTSTLGNTLGGLTNTVGGVVGAAGRGVGETVNGATGGAGRPLGDGIGHVASGVEGAGQDVAQGVRKAGQWK</sequence>
<evidence type="ECO:0000313" key="3">
    <source>
        <dbReference type="Proteomes" id="UP001217918"/>
    </source>
</evidence>
<gene>
    <name evidence="2" type="ORF">P8C59_007722</name>
</gene>